<dbReference type="OrthoDB" id="8959353at2759"/>
<dbReference type="AlphaFoldDB" id="A0A9Q1B186"/>
<organism evidence="2 3">
    <name type="scientific">Phrynocephalus forsythii</name>
    <dbReference type="NCBI Taxonomy" id="171643"/>
    <lineage>
        <taxon>Eukaryota</taxon>
        <taxon>Metazoa</taxon>
        <taxon>Chordata</taxon>
        <taxon>Craniata</taxon>
        <taxon>Vertebrata</taxon>
        <taxon>Euteleostomi</taxon>
        <taxon>Lepidosauria</taxon>
        <taxon>Squamata</taxon>
        <taxon>Bifurcata</taxon>
        <taxon>Unidentata</taxon>
        <taxon>Episquamata</taxon>
        <taxon>Toxicofera</taxon>
        <taxon>Iguania</taxon>
        <taxon>Acrodonta</taxon>
        <taxon>Agamidae</taxon>
        <taxon>Agaminae</taxon>
        <taxon>Phrynocephalus</taxon>
    </lineage>
</organism>
<feature type="compositionally biased region" description="Basic residues" evidence="1">
    <location>
        <begin position="1"/>
        <end position="12"/>
    </location>
</feature>
<protein>
    <submittedName>
        <fullName evidence="2">Uncharacterized protein</fullName>
    </submittedName>
</protein>
<accession>A0A9Q1B186</accession>
<sequence length="124" mass="13524">MLSRERRWRRVPRVVNRAAPSLGNAPDQSPRALRARRSPEDRRSFAPDRLGPEAGRRAASFSDGPKATRLQGRGSKEEGRLGKLRGGGGEELKLTSTTFALNGDSAHNQAMVHWSGYNSSTKAG</sequence>
<dbReference type="Proteomes" id="UP001142489">
    <property type="component" value="Unassembled WGS sequence"/>
</dbReference>
<gene>
    <name evidence="2" type="ORF">JRQ81_018200</name>
</gene>
<evidence type="ECO:0000313" key="2">
    <source>
        <dbReference type="EMBL" id="KAJ7325180.1"/>
    </source>
</evidence>
<feature type="compositionally biased region" description="Basic and acidic residues" evidence="1">
    <location>
        <begin position="37"/>
        <end position="56"/>
    </location>
</feature>
<feature type="region of interest" description="Disordered" evidence="1">
    <location>
        <begin position="1"/>
        <end position="92"/>
    </location>
</feature>
<reference evidence="2" key="1">
    <citation type="journal article" date="2023" name="DNA Res.">
        <title>Chromosome-level genome assembly of Phrynocephalus forsythii using third-generation DNA sequencing and Hi-C analysis.</title>
        <authorList>
            <person name="Qi Y."/>
            <person name="Zhao W."/>
            <person name="Zhao Y."/>
            <person name="Niu C."/>
            <person name="Cao S."/>
            <person name="Zhang Y."/>
        </authorList>
    </citation>
    <scope>NUCLEOTIDE SEQUENCE</scope>
    <source>
        <tissue evidence="2">Muscle</tissue>
    </source>
</reference>
<name>A0A9Q1B186_9SAUR</name>
<keyword evidence="3" id="KW-1185">Reference proteome</keyword>
<evidence type="ECO:0000256" key="1">
    <source>
        <dbReference type="SAM" id="MobiDB-lite"/>
    </source>
</evidence>
<proteinExistence type="predicted"/>
<dbReference type="EMBL" id="JAPFRF010000008">
    <property type="protein sequence ID" value="KAJ7325180.1"/>
    <property type="molecule type" value="Genomic_DNA"/>
</dbReference>
<evidence type="ECO:0000313" key="3">
    <source>
        <dbReference type="Proteomes" id="UP001142489"/>
    </source>
</evidence>
<comment type="caution">
    <text evidence="2">The sequence shown here is derived from an EMBL/GenBank/DDBJ whole genome shotgun (WGS) entry which is preliminary data.</text>
</comment>